<feature type="non-terminal residue" evidence="2">
    <location>
        <position position="1"/>
    </location>
</feature>
<feature type="compositionally biased region" description="Basic residues" evidence="1">
    <location>
        <begin position="157"/>
        <end position="169"/>
    </location>
</feature>
<sequence length="188" mass="21436">EDHDPHMRHAILVSDIEGFSPVDTNDFDIKAIFNAFWRDCVVDGNTGFYSAQVSALGMTKEEMEDPPKRVPIPKVTVEESSDDETLVQRRRQAAKKKKTNQSASKKDSYAKILKQHINQAHKKKKTHWGFKATEEPEKGFRARLTPTPQLILATSSKIHKKKRKKKKTASGRMNAKSSGRIIYFSRNI</sequence>
<feature type="region of interest" description="Disordered" evidence="1">
    <location>
        <begin position="155"/>
        <end position="175"/>
    </location>
</feature>
<feature type="compositionally biased region" description="Basic residues" evidence="1">
    <location>
        <begin position="88"/>
        <end position="99"/>
    </location>
</feature>
<dbReference type="AlphaFoldDB" id="A0A147BE67"/>
<protein>
    <submittedName>
        <fullName evidence="2">Uncharacterized protein</fullName>
    </submittedName>
</protein>
<proteinExistence type="predicted"/>
<organism evidence="2">
    <name type="scientific">Ixodes ricinus</name>
    <name type="common">Common tick</name>
    <name type="synonym">Acarus ricinus</name>
    <dbReference type="NCBI Taxonomy" id="34613"/>
    <lineage>
        <taxon>Eukaryota</taxon>
        <taxon>Metazoa</taxon>
        <taxon>Ecdysozoa</taxon>
        <taxon>Arthropoda</taxon>
        <taxon>Chelicerata</taxon>
        <taxon>Arachnida</taxon>
        <taxon>Acari</taxon>
        <taxon>Parasitiformes</taxon>
        <taxon>Ixodida</taxon>
        <taxon>Ixodoidea</taxon>
        <taxon>Ixodidae</taxon>
        <taxon>Ixodinae</taxon>
        <taxon>Ixodes</taxon>
    </lineage>
</organism>
<accession>A0A147BE67</accession>
<name>A0A147BE67_IXORI</name>
<evidence type="ECO:0000313" key="2">
    <source>
        <dbReference type="EMBL" id="JAR89077.1"/>
    </source>
</evidence>
<feature type="region of interest" description="Disordered" evidence="1">
    <location>
        <begin position="74"/>
        <end position="109"/>
    </location>
</feature>
<reference evidence="2" key="1">
    <citation type="journal article" date="2018" name="PLoS Negl. Trop. Dis.">
        <title>Sialome diversity of ticks revealed by RNAseq of single tick salivary glands.</title>
        <authorList>
            <person name="Perner J."/>
            <person name="Kropackova S."/>
            <person name="Kopacek P."/>
            <person name="Ribeiro J.M."/>
        </authorList>
    </citation>
    <scope>NUCLEOTIDE SEQUENCE</scope>
    <source>
        <strain evidence="2">Siblings of single egg batch collected in Ceske Budejovice</strain>
        <tissue evidence="2">Salivary glands</tissue>
    </source>
</reference>
<evidence type="ECO:0000256" key="1">
    <source>
        <dbReference type="SAM" id="MobiDB-lite"/>
    </source>
</evidence>
<dbReference type="EMBL" id="GEGO01006327">
    <property type="protein sequence ID" value="JAR89077.1"/>
    <property type="molecule type" value="Transcribed_RNA"/>
</dbReference>